<organism evidence="1 2">
    <name type="scientific">Anaerohalosphaera lusitana</name>
    <dbReference type="NCBI Taxonomy" id="1936003"/>
    <lineage>
        <taxon>Bacteria</taxon>
        <taxon>Pseudomonadati</taxon>
        <taxon>Planctomycetota</taxon>
        <taxon>Phycisphaerae</taxon>
        <taxon>Sedimentisphaerales</taxon>
        <taxon>Anaerohalosphaeraceae</taxon>
        <taxon>Anaerohalosphaera</taxon>
    </lineage>
</organism>
<gene>
    <name evidence="1" type="ORF">STSP2_02515</name>
</gene>
<protein>
    <recommendedName>
        <fullName evidence="3">YD repeat (Two copies)</fullName>
    </recommendedName>
</protein>
<sequence length="133" mass="15576">MLIASADKLTNRYDSATTGYDVTCTYDDAGNTTTDQNGYQYTYDYENRISQIKDASDSLVASFNYDALGQRIRKVDHKTTANTRIYYYNDNWQVLTEYDGSDTFKRYRKAFAKLLLNLRPEFFFGWQGVQNWQ</sequence>
<dbReference type="KEGG" id="alus:STSP2_02515"/>
<proteinExistence type="predicted"/>
<dbReference type="Proteomes" id="UP000189674">
    <property type="component" value="Chromosome"/>
</dbReference>
<dbReference type="Gene3D" id="2.180.10.10">
    <property type="entry name" value="RHS repeat-associated core"/>
    <property type="match status" value="1"/>
</dbReference>
<dbReference type="OrthoDB" id="291501at2"/>
<keyword evidence="2" id="KW-1185">Reference proteome</keyword>
<dbReference type="EMBL" id="CP019791">
    <property type="protein sequence ID" value="AQT69326.1"/>
    <property type="molecule type" value="Genomic_DNA"/>
</dbReference>
<name>A0A1U9NP92_9BACT</name>
<dbReference type="AlphaFoldDB" id="A0A1U9NP92"/>
<accession>A0A1U9NP92</accession>
<reference evidence="2" key="1">
    <citation type="submission" date="2017-02" db="EMBL/GenBank/DDBJ databases">
        <title>Comparative genomics and description of representatives of a novel lineage of planctomycetes thriving in anoxic sediments.</title>
        <authorList>
            <person name="Spring S."/>
            <person name="Bunk B."/>
            <person name="Sproer C."/>
        </authorList>
    </citation>
    <scope>NUCLEOTIDE SEQUENCE [LARGE SCALE GENOMIC DNA]</scope>
    <source>
        <strain evidence="2">ST-NAGAB-D1</strain>
    </source>
</reference>
<evidence type="ECO:0000313" key="1">
    <source>
        <dbReference type="EMBL" id="AQT69326.1"/>
    </source>
</evidence>
<evidence type="ECO:0008006" key="3">
    <source>
        <dbReference type="Google" id="ProtNLM"/>
    </source>
</evidence>
<dbReference type="STRING" id="1936003.STSP2_02515"/>
<evidence type="ECO:0000313" key="2">
    <source>
        <dbReference type="Proteomes" id="UP000189674"/>
    </source>
</evidence>
<dbReference type="RefSeq" id="WP_146663022.1">
    <property type="nucleotide sequence ID" value="NZ_CP019791.1"/>
</dbReference>